<organism evidence="1">
    <name type="scientific">bioreactor metagenome</name>
    <dbReference type="NCBI Taxonomy" id="1076179"/>
    <lineage>
        <taxon>unclassified sequences</taxon>
        <taxon>metagenomes</taxon>
        <taxon>ecological metagenomes</taxon>
    </lineage>
</organism>
<gene>
    <name evidence="1" type="ORF">SDC9_82860</name>
</gene>
<proteinExistence type="predicted"/>
<protein>
    <submittedName>
        <fullName evidence="1">Uncharacterized protein</fullName>
    </submittedName>
</protein>
<dbReference type="EMBL" id="VSSQ01007553">
    <property type="protein sequence ID" value="MPM36265.1"/>
    <property type="molecule type" value="Genomic_DNA"/>
</dbReference>
<sequence>MCVKAYGIGVSCPLGIEGEVLASHRDTCLICIAGTQAVGLGIPASKAVTGTSKGIGIKRCLVGVAYGLVVHEATTTIGFEKNEVVGGKPLCKECFVSGGSICYGTDNTT</sequence>
<evidence type="ECO:0000313" key="1">
    <source>
        <dbReference type="EMBL" id="MPM36265.1"/>
    </source>
</evidence>
<name>A0A644Z5T5_9ZZZZ</name>
<reference evidence="1" key="1">
    <citation type="submission" date="2019-08" db="EMBL/GenBank/DDBJ databases">
        <authorList>
            <person name="Kucharzyk K."/>
            <person name="Murdoch R.W."/>
            <person name="Higgins S."/>
            <person name="Loffler F."/>
        </authorList>
    </citation>
    <scope>NUCLEOTIDE SEQUENCE</scope>
</reference>
<accession>A0A644Z5T5</accession>
<comment type="caution">
    <text evidence="1">The sequence shown here is derived from an EMBL/GenBank/DDBJ whole genome shotgun (WGS) entry which is preliminary data.</text>
</comment>
<dbReference type="AlphaFoldDB" id="A0A644Z5T5"/>